<feature type="transmembrane region" description="Helical" evidence="7">
    <location>
        <begin position="310"/>
        <end position="330"/>
    </location>
</feature>
<evidence type="ECO:0000256" key="7">
    <source>
        <dbReference type="SAM" id="Phobius"/>
    </source>
</evidence>
<dbReference type="InterPro" id="IPR002797">
    <property type="entry name" value="Polysacc_synth"/>
</dbReference>
<accession>A0A5C8ZGX4</accession>
<feature type="transmembrane region" description="Helical" evidence="7">
    <location>
        <begin position="389"/>
        <end position="411"/>
    </location>
</feature>
<keyword evidence="4 7" id="KW-1133">Transmembrane helix</keyword>
<protein>
    <submittedName>
        <fullName evidence="8">Oligosaccharide flippase family protein</fullName>
    </submittedName>
</protein>
<keyword evidence="2" id="KW-1003">Cell membrane</keyword>
<comment type="subcellular location">
    <subcellularLocation>
        <location evidence="1">Cell membrane</location>
        <topology evidence="1">Multi-pass membrane protein</topology>
    </subcellularLocation>
</comment>
<evidence type="ECO:0000256" key="3">
    <source>
        <dbReference type="ARBA" id="ARBA00022692"/>
    </source>
</evidence>
<feature type="transmembrane region" description="Helical" evidence="7">
    <location>
        <begin position="135"/>
        <end position="157"/>
    </location>
</feature>
<reference evidence="8 9" key="1">
    <citation type="submission" date="2019-07" db="EMBL/GenBank/DDBJ databases">
        <title>Quadrisphaera sp. strain DD2A genome sequencing and assembly.</title>
        <authorList>
            <person name="Kim I."/>
        </authorList>
    </citation>
    <scope>NUCLEOTIDE SEQUENCE [LARGE SCALE GENOMIC DNA]</scope>
    <source>
        <strain evidence="8 9">DD2A</strain>
    </source>
</reference>
<dbReference type="PANTHER" id="PTHR30250">
    <property type="entry name" value="PST FAMILY PREDICTED COLANIC ACID TRANSPORTER"/>
    <property type="match status" value="1"/>
</dbReference>
<proteinExistence type="predicted"/>
<feature type="transmembrane region" description="Helical" evidence="7">
    <location>
        <begin position="169"/>
        <end position="192"/>
    </location>
</feature>
<evidence type="ECO:0000313" key="9">
    <source>
        <dbReference type="Proteomes" id="UP000321234"/>
    </source>
</evidence>
<dbReference type="EMBL" id="VKAC01000005">
    <property type="protein sequence ID" value="TXR56333.1"/>
    <property type="molecule type" value="Genomic_DNA"/>
</dbReference>
<dbReference type="GO" id="GO:0005886">
    <property type="term" value="C:plasma membrane"/>
    <property type="evidence" value="ECO:0007669"/>
    <property type="project" value="UniProtKB-SubCell"/>
</dbReference>
<dbReference type="Pfam" id="PF01943">
    <property type="entry name" value="Polysacc_synt"/>
    <property type="match status" value="1"/>
</dbReference>
<feature type="transmembrane region" description="Helical" evidence="7">
    <location>
        <begin position="418"/>
        <end position="436"/>
    </location>
</feature>
<evidence type="ECO:0000256" key="5">
    <source>
        <dbReference type="ARBA" id="ARBA00023136"/>
    </source>
</evidence>
<dbReference type="InterPro" id="IPR050833">
    <property type="entry name" value="Poly_Biosynth_Transport"/>
</dbReference>
<feature type="region of interest" description="Disordered" evidence="6">
    <location>
        <begin position="23"/>
        <end position="53"/>
    </location>
</feature>
<evidence type="ECO:0000313" key="8">
    <source>
        <dbReference type="EMBL" id="TXR56333.1"/>
    </source>
</evidence>
<feature type="transmembrane region" description="Helical" evidence="7">
    <location>
        <begin position="442"/>
        <end position="464"/>
    </location>
</feature>
<evidence type="ECO:0000256" key="1">
    <source>
        <dbReference type="ARBA" id="ARBA00004651"/>
    </source>
</evidence>
<evidence type="ECO:0000256" key="6">
    <source>
        <dbReference type="SAM" id="MobiDB-lite"/>
    </source>
</evidence>
<dbReference type="Proteomes" id="UP000321234">
    <property type="component" value="Unassembled WGS sequence"/>
</dbReference>
<keyword evidence="9" id="KW-1185">Reference proteome</keyword>
<keyword evidence="5 7" id="KW-0472">Membrane</keyword>
<feature type="transmembrane region" description="Helical" evidence="7">
    <location>
        <begin position="213"/>
        <end position="246"/>
    </location>
</feature>
<dbReference type="PANTHER" id="PTHR30250:SF11">
    <property type="entry name" value="O-ANTIGEN TRANSPORTER-RELATED"/>
    <property type="match status" value="1"/>
</dbReference>
<feature type="transmembrane region" description="Helical" evidence="7">
    <location>
        <begin position="65"/>
        <end position="87"/>
    </location>
</feature>
<gene>
    <name evidence="8" type="ORF">FMM08_09475</name>
</gene>
<dbReference type="AlphaFoldDB" id="A0A5C8ZGX4"/>
<feature type="transmembrane region" description="Helical" evidence="7">
    <location>
        <begin position="354"/>
        <end position="377"/>
    </location>
</feature>
<comment type="caution">
    <text evidence="8">The sequence shown here is derived from an EMBL/GenBank/DDBJ whole genome shotgun (WGS) entry which is preliminary data.</text>
</comment>
<evidence type="ECO:0000256" key="2">
    <source>
        <dbReference type="ARBA" id="ARBA00022475"/>
    </source>
</evidence>
<keyword evidence="3 7" id="KW-0812">Transmembrane</keyword>
<evidence type="ECO:0000256" key="4">
    <source>
        <dbReference type="ARBA" id="ARBA00022989"/>
    </source>
</evidence>
<dbReference type="RefSeq" id="WP_147926126.1">
    <property type="nucleotide sequence ID" value="NZ_VKAC01000005.1"/>
</dbReference>
<feature type="transmembrane region" description="Helical" evidence="7">
    <location>
        <begin position="99"/>
        <end position="123"/>
    </location>
</feature>
<sequence>MTPQHSRGRHVAEDAVVDAVPAPLAAPPADPATDPVTEPHVPGETGVPTENAVPTEKPAVSMRRAMAFTTTTSMLVPVIGVVTAPVLARALGVEGRGEVATAMAPAALVAAVATLGLPEALTYHLARRPDQTRRALVPAALVSLLLGALCWGLSWAFASLLTKDDVQLIPIMLIGTALALPQMLVGLLRGAAVGLQMWGAVAADRALSSLLRLVVLLALALAGVLDVRVAVIAMSVIPVVTGVVYWKVLLRRPPAEAAAGASAGGPPSSASITRDVLSFGSSTWLGAVASMATGRVAQLMTTPLSDATQLGLLVVAITISDVLFILITAVRDTLFGVNARFDDREQLMAISRSALLVGAVGALVLGATVPLWIGPVFGAQFAPATEPTWWLLIAAVTNIPGLMAGAGLGAWGRPGLRSASFVVALVVLVGAFLLLVPTMGAVGAGLAAIASGTAMSVFAVVLAARVNRSSPWAFVVPRGSDVVALGHEGARLVRAVRARLPRRRS</sequence>
<name>A0A5C8ZGX4_9ACTN</name>
<dbReference type="OrthoDB" id="3320002at2"/>
<organism evidence="8 9">
    <name type="scientific">Quadrisphaera setariae</name>
    <dbReference type="NCBI Taxonomy" id="2593304"/>
    <lineage>
        <taxon>Bacteria</taxon>
        <taxon>Bacillati</taxon>
        <taxon>Actinomycetota</taxon>
        <taxon>Actinomycetes</taxon>
        <taxon>Kineosporiales</taxon>
        <taxon>Kineosporiaceae</taxon>
        <taxon>Quadrisphaera</taxon>
    </lineage>
</organism>